<dbReference type="Proteomes" id="UP000464314">
    <property type="component" value="Chromosome"/>
</dbReference>
<dbReference type="SUPFAM" id="SSF52058">
    <property type="entry name" value="L domain-like"/>
    <property type="match status" value="2"/>
</dbReference>
<protein>
    <submittedName>
        <fullName evidence="2">Leucine-rich repeat protein</fullName>
    </submittedName>
</protein>
<dbReference type="AlphaFoldDB" id="A0A6P1TEB2"/>
<gene>
    <name evidence="2" type="ORF">Ana3638_00745</name>
</gene>
<feature type="domain" description="BIG2" evidence="1">
    <location>
        <begin position="330"/>
        <end position="401"/>
    </location>
</feature>
<dbReference type="InterPro" id="IPR003343">
    <property type="entry name" value="Big_2"/>
</dbReference>
<dbReference type="EMBL" id="CP048000">
    <property type="protein sequence ID" value="QHQ59504.1"/>
    <property type="molecule type" value="Genomic_DNA"/>
</dbReference>
<name>A0A6P1TEB2_9FIRM</name>
<dbReference type="RefSeq" id="WP_161836139.1">
    <property type="nucleotide sequence ID" value="NZ_CP048000.1"/>
</dbReference>
<evidence type="ECO:0000313" key="2">
    <source>
        <dbReference type="EMBL" id="QHQ59504.1"/>
    </source>
</evidence>
<dbReference type="InterPro" id="IPR008964">
    <property type="entry name" value="Invasin/intimin_cell_adhesion"/>
</dbReference>
<dbReference type="InterPro" id="IPR032675">
    <property type="entry name" value="LRR_dom_sf"/>
</dbReference>
<reference evidence="2 3" key="1">
    <citation type="submission" date="2020-01" db="EMBL/GenBank/DDBJ databases">
        <title>Genome analysis of Anaerocolumna sp. CBA3638.</title>
        <authorList>
            <person name="Kim J."/>
            <person name="Roh S.W."/>
        </authorList>
    </citation>
    <scope>NUCLEOTIDE SEQUENCE [LARGE SCALE GENOMIC DNA]</scope>
    <source>
        <strain evidence="2 3">CBA3638</strain>
    </source>
</reference>
<dbReference type="Gene3D" id="3.80.10.10">
    <property type="entry name" value="Ribonuclease Inhibitor"/>
    <property type="match status" value="2"/>
</dbReference>
<dbReference type="InterPro" id="IPR026906">
    <property type="entry name" value="LRR_5"/>
</dbReference>
<dbReference type="PANTHER" id="PTHR45661:SF3">
    <property type="entry name" value="IG-LIKE DOMAIN-CONTAINING PROTEIN"/>
    <property type="match status" value="1"/>
</dbReference>
<organism evidence="2 3">
    <name type="scientific">Anaerocolumna sedimenticola</name>
    <dbReference type="NCBI Taxonomy" id="2696063"/>
    <lineage>
        <taxon>Bacteria</taxon>
        <taxon>Bacillati</taxon>
        <taxon>Bacillota</taxon>
        <taxon>Clostridia</taxon>
        <taxon>Lachnospirales</taxon>
        <taxon>Lachnospiraceae</taxon>
        <taxon>Anaerocolumna</taxon>
    </lineage>
</organism>
<accession>A0A6P1TEB2</accession>
<dbReference type="KEGG" id="anr:Ana3638_00745"/>
<dbReference type="Pfam" id="PF13306">
    <property type="entry name" value="LRR_5"/>
    <property type="match status" value="2"/>
</dbReference>
<dbReference type="PANTHER" id="PTHR45661">
    <property type="entry name" value="SURFACE ANTIGEN"/>
    <property type="match status" value="1"/>
</dbReference>
<sequence>MNKFKIVSIIFLAITFQMIGILPNINVKAAEQTASEEDFVIKDGVLTWYVGEGGDVVVPDGVEAIRSSVFQFNDNITSVILPDSVTAIGNSSFQSCDNLESVKMSDSVKSIGYYAFWNCKKLVEISSLEGVTTIEGNAFALTPWLDKKRSEENPFVIINGNLIDGKNCKGDVVIPDTVHTIVGNTFEGNQEMTSVSIPDSVKSIGAAAFVDCSNLITVKMSNSVESIGLGAFENCIRLKNIRLSNSLKQIEEMAFNNCKKLTNITIPDSLSKIDPYAFVNCVSLKYVTISNKVTSVDSYGNKAFFKCPNLTFYGQDKSYIQSYANKNKIPFKKITIAATNKTLAVGETYRLNLNSMAKCTWKSSNNSIASVNYYGQITAKKKGKATITATLYGKNYQCVITVK</sequence>
<dbReference type="InterPro" id="IPR053139">
    <property type="entry name" value="Surface_bspA-like"/>
</dbReference>
<proteinExistence type="predicted"/>
<evidence type="ECO:0000259" key="1">
    <source>
        <dbReference type="SMART" id="SM00635"/>
    </source>
</evidence>
<dbReference type="Gene3D" id="2.60.40.1080">
    <property type="match status" value="1"/>
</dbReference>
<dbReference type="SUPFAM" id="SSF49373">
    <property type="entry name" value="Invasin/intimin cell-adhesion fragments"/>
    <property type="match status" value="1"/>
</dbReference>
<evidence type="ECO:0000313" key="3">
    <source>
        <dbReference type="Proteomes" id="UP000464314"/>
    </source>
</evidence>
<dbReference type="SMART" id="SM00635">
    <property type="entry name" value="BID_2"/>
    <property type="match status" value="1"/>
</dbReference>
<dbReference type="Pfam" id="PF02368">
    <property type="entry name" value="Big_2"/>
    <property type="match status" value="1"/>
</dbReference>
<keyword evidence="3" id="KW-1185">Reference proteome</keyword>